<evidence type="ECO:0000313" key="4">
    <source>
        <dbReference type="EMBL" id="EFM25526.1"/>
    </source>
</evidence>
<dbReference type="EMBL" id="AEEH01000033">
    <property type="protein sequence ID" value="EFM25526.1"/>
    <property type="molecule type" value="Genomic_DNA"/>
</dbReference>
<accession>E0NL23</accession>
<gene>
    <name evidence="4" type="ORF">HMPREF9225_0862</name>
</gene>
<dbReference type="OrthoDB" id="9812105at2"/>
<dbReference type="HOGENOM" id="CLU_070764_7_3_9"/>
<comment type="similarity">
    <text evidence="1">Belongs to the nitroreductase family.</text>
</comment>
<dbReference type="RefSeq" id="WP_008901677.1">
    <property type="nucleotide sequence ID" value="NZ_GL397071.1"/>
</dbReference>
<comment type="caution">
    <text evidence="4">The sequence shown here is derived from an EMBL/GenBank/DDBJ whole genome shotgun (WGS) entry which is preliminary data.</text>
</comment>
<reference evidence="4 5" key="1">
    <citation type="submission" date="2010-07" db="EMBL/GenBank/DDBJ databases">
        <authorList>
            <person name="Muzny D."/>
            <person name="Qin X."/>
            <person name="Deng J."/>
            <person name="Jiang H."/>
            <person name="Liu Y."/>
            <person name="Qu J."/>
            <person name="Song X.-Z."/>
            <person name="Zhang L."/>
            <person name="Thornton R."/>
            <person name="Coyle M."/>
            <person name="Francisco L."/>
            <person name="Jackson L."/>
            <person name="Javaid M."/>
            <person name="Korchina V."/>
            <person name="Kovar C."/>
            <person name="Mata R."/>
            <person name="Mathew T."/>
            <person name="Ngo R."/>
            <person name="Nguyen L."/>
            <person name="Nguyen N."/>
            <person name="Okwuonu G."/>
            <person name="Ongeri F."/>
            <person name="Pham C."/>
            <person name="Simmons D."/>
            <person name="Wilczek-Boney K."/>
            <person name="Hale W."/>
            <person name="Jakkamsetti A."/>
            <person name="Pham P."/>
            <person name="Ruth R."/>
            <person name="San Lucas F."/>
            <person name="Warren J."/>
            <person name="Zhang J."/>
            <person name="Zhao Z."/>
            <person name="Zhou C."/>
            <person name="Zhu D."/>
            <person name="Lee S."/>
            <person name="Bess C."/>
            <person name="Blankenburg K."/>
            <person name="Forbes L."/>
            <person name="Fu Q."/>
            <person name="Gubbala S."/>
            <person name="Hirani K."/>
            <person name="Jayaseelan J.C."/>
            <person name="Lara F."/>
            <person name="Munidasa M."/>
            <person name="Palculict T."/>
            <person name="Patil S."/>
            <person name="Pu L.-L."/>
            <person name="Saada N."/>
            <person name="Tang L."/>
            <person name="Weissenberger G."/>
            <person name="Zhu Y."/>
            <person name="Hemphill L."/>
            <person name="Shang Y."/>
            <person name="Youmans B."/>
            <person name="Ayvaz T."/>
            <person name="Ross M."/>
            <person name="Santibanez J."/>
            <person name="Aqrawi P."/>
            <person name="Gross S."/>
            <person name="Joshi V."/>
            <person name="Fowler G."/>
            <person name="Nazareth L."/>
            <person name="Reid J."/>
            <person name="Worley K."/>
            <person name="Petrosino J."/>
            <person name="Highlander S."/>
            <person name="Gibbs R."/>
        </authorList>
    </citation>
    <scope>NUCLEOTIDE SEQUENCE [LARGE SCALE GENOMIC DNA]</scope>
    <source>
        <strain evidence="4 5">ATCC BAA-1640</strain>
    </source>
</reference>
<sequence>MLKEIIKARRSIRKYKPELPSMETIEEILSLSIMGPSYASSRPVEFVIVTEKENLKKLADMEMFGTQYLKDAPMCILVMTNADTVRNWVEECAIVSSYIGLCAVDNGLSTCWVNVREGETQDGREYQEFFKEEFGVPKDYKVLTIIPIGTGDERVRRREEIDIKSKIHMEKF</sequence>
<dbReference type="eggNOG" id="COG0778">
    <property type="taxonomic scope" value="Bacteria"/>
</dbReference>
<keyword evidence="5" id="KW-1185">Reference proteome</keyword>
<dbReference type="Gene3D" id="3.40.109.10">
    <property type="entry name" value="NADH Oxidase"/>
    <property type="match status" value="1"/>
</dbReference>
<dbReference type="AlphaFoldDB" id="E0NL23"/>
<dbReference type="InterPro" id="IPR029479">
    <property type="entry name" value="Nitroreductase"/>
</dbReference>
<proteinExistence type="inferred from homology"/>
<evidence type="ECO:0000259" key="3">
    <source>
        <dbReference type="Pfam" id="PF00881"/>
    </source>
</evidence>
<protein>
    <submittedName>
        <fullName evidence="4">Nitroreductase family protein</fullName>
    </submittedName>
</protein>
<evidence type="ECO:0000256" key="1">
    <source>
        <dbReference type="ARBA" id="ARBA00007118"/>
    </source>
</evidence>
<dbReference type="Proteomes" id="UP000003280">
    <property type="component" value="Unassembled WGS sequence"/>
</dbReference>
<dbReference type="SUPFAM" id="SSF55469">
    <property type="entry name" value="FMN-dependent nitroreductase-like"/>
    <property type="match status" value="1"/>
</dbReference>
<name>E0NL23_9FIRM</name>
<dbReference type="PANTHER" id="PTHR43673:SF10">
    <property type="entry name" value="NADH DEHYDROGENASE_NAD(P)H NITROREDUCTASE XCC3605-RELATED"/>
    <property type="match status" value="1"/>
</dbReference>
<dbReference type="Pfam" id="PF00881">
    <property type="entry name" value="Nitroreductase"/>
    <property type="match status" value="1"/>
</dbReference>
<evidence type="ECO:0000256" key="2">
    <source>
        <dbReference type="ARBA" id="ARBA00023002"/>
    </source>
</evidence>
<keyword evidence="2" id="KW-0560">Oxidoreductase</keyword>
<feature type="domain" description="Nitroreductase" evidence="3">
    <location>
        <begin position="6"/>
        <end position="61"/>
    </location>
</feature>
<dbReference type="InterPro" id="IPR000415">
    <property type="entry name" value="Nitroreductase-like"/>
</dbReference>
<evidence type="ECO:0000313" key="5">
    <source>
        <dbReference type="Proteomes" id="UP000003280"/>
    </source>
</evidence>
<dbReference type="CDD" id="cd02151">
    <property type="entry name" value="nitroreductase"/>
    <property type="match status" value="1"/>
</dbReference>
<organism evidence="4 5">
    <name type="scientific">Peptoniphilus duerdenii ATCC BAA-1640</name>
    <dbReference type="NCBI Taxonomy" id="862517"/>
    <lineage>
        <taxon>Bacteria</taxon>
        <taxon>Bacillati</taxon>
        <taxon>Bacillota</taxon>
        <taxon>Tissierellia</taxon>
        <taxon>Tissierellales</taxon>
        <taxon>Peptoniphilaceae</taxon>
        <taxon>Peptoniphilus</taxon>
    </lineage>
</organism>
<dbReference type="PANTHER" id="PTHR43673">
    <property type="entry name" value="NAD(P)H NITROREDUCTASE YDGI-RELATED"/>
    <property type="match status" value="1"/>
</dbReference>
<dbReference type="STRING" id="862517.HMPREF9225_0862"/>
<dbReference type="GO" id="GO:0016491">
    <property type="term" value="F:oxidoreductase activity"/>
    <property type="evidence" value="ECO:0007669"/>
    <property type="project" value="UniProtKB-KW"/>
</dbReference>